<protein>
    <submittedName>
        <fullName evidence="1">DNA-binding protein</fullName>
    </submittedName>
</protein>
<dbReference type="EMBL" id="CP140635">
    <property type="protein sequence ID" value="WQN35145.1"/>
    <property type="molecule type" value="Genomic_DNA"/>
</dbReference>
<dbReference type="GO" id="GO:0003677">
    <property type="term" value="F:DNA binding"/>
    <property type="evidence" value="ECO:0007669"/>
    <property type="project" value="UniProtKB-KW"/>
</dbReference>
<gene>
    <name evidence="1" type="ORF">U5G49_000168</name>
</gene>
<organism evidence="1 2">
    <name type="scientific">Rhizobium indigoferae</name>
    <dbReference type="NCBI Taxonomy" id="158891"/>
    <lineage>
        <taxon>Bacteria</taxon>
        <taxon>Pseudomonadati</taxon>
        <taxon>Pseudomonadota</taxon>
        <taxon>Alphaproteobacteria</taxon>
        <taxon>Hyphomicrobiales</taxon>
        <taxon>Rhizobiaceae</taxon>
        <taxon>Rhizobium/Agrobacterium group</taxon>
        <taxon>Rhizobium</taxon>
    </lineage>
</organism>
<proteinExistence type="predicted"/>
<reference evidence="1 2" key="1">
    <citation type="submission" date="2023-12" db="EMBL/GenBank/DDBJ databases">
        <authorList>
            <person name="Menendez E."/>
            <person name="Kaur S."/>
            <person name="Flores-Felix J.D."/>
            <person name="diCenzo G.C."/>
            <person name="Peix A."/>
            <person name="Velazquez E."/>
        </authorList>
    </citation>
    <scope>NUCLEOTIDE SEQUENCE [LARGE SCALE GENOMIC DNA]</scope>
    <source>
        <strain evidence="1 2">CIP 108029</strain>
    </source>
</reference>
<dbReference type="RefSeq" id="WP_193446140.1">
    <property type="nucleotide sequence ID" value="NZ_BSOQ01000033.1"/>
</dbReference>
<dbReference type="InterPro" id="IPR009061">
    <property type="entry name" value="DNA-bd_dom_put_sf"/>
</dbReference>
<dbReference type="SUPFAM" id="SSF46955">
    <property type="entry name" value="Putative DNA-binding domain"/>
    <property type="match status" value="1"/>
</dbReference>
<keyword evidence="1" id="KW-0238">DNA-binding</keyword>
<dbReference type="Proteomes" id="UP001322785">
    <property type="component" value="Chromosome"/>
</dbReference>
<sequence length="64" mass="7751">MNTQKYLTGPQVLARYQITEMTLHRWQKNEKLGFPEPMKINRRRFFLEDDLIAWERSRAAARAQ</sequence>
<name>A0ABZ0Z9C9_9HYPH</name>
<evidence type="ECO:0000313" key="1">
    <source>
        <dbReference type="EMBL" id="WQN35145.1"/>
    </source>
</evidence>
<keyword evidence="2" id="KW-1185">Reference proteome</keyword>
<accession>A0ABZ0Z9C9</accession>
<evidence type="ECO:0000313" key="2">
    <source>
        <dbReference type="Proteomes" id="UP001322785"/>
    </source>
</evidence>